<keyword evidence="3 12" id="KW-1003">Cell membrane</keyword>
<feature type="transmembrane region" description="Helical" evidence="12">
    <location>
        <begin position="123"/>
        <end position="147"/>
    </location>
</feature>
<comment type="function">
    <text evidence="12">Required for the insertion and/or proper folding and/or complex formation of integral membrane proteins into the membrane. Involved in integration of membrane proteins that insert both dependently and independently of the Sec translocase complex, as well as at least some lipoproteins.</text>
</comment>
<feature type="transmembrane region" description="Helical" evidence="12">
    <location>
        <begin position="223"/>
        <end position="243"/>
    </location>
</feature>
<organism evidence="14 15">
    <name type="scientific">Terrilactibacillus tamarindi</name>
    <dbReference type="NCBI Taxonomy" id="2599694"/>
    <lineage>
        <taxon>Bacteria</taxon>
        <taxon>Bacillati</taxon>
        <taxon>Bacillota</taxon>
        <taxon>Bacilli</taxon>
        <taxon>Bacillales</taxon>
        <taxon>Bacillaceae</taxon>
        <taxon>Terrilactibacillus</taxon>
    </lineage>
</organism>
<dbReference type="InterPro" id="IPR028055">
    <property type="entry name" value="YidC/Oxa/ALB_C"/>
</dbReference>
<evidence type="ECO:0000256" key="10">
    <source>
        <dbReference type="ARBA" id="ARBA00023186"/>
    </source>
</evidence>
<dbReference type="CDD" id="cd20070">
    <property type="entry name" value="5TM_YidC_Alb3"/>
    <property type="match status" value="1"/>
</dbReference>
<name>A0A6N8CSS7_9BACI</name>
<feature type="transmembrane region" description="Helical" evidence="12">
    <location>
        <begin position="201"/>
        <end position="217"/>
    </location>
</feature>
<evidence type="ECO:0000256" key="2">
    <source>
        <dbReference type="ARBA" id="ARBA00022448"/>
    </source>
</evidence>
<dbReference type="Proteomes" id="UP000440978">
    <property type="component" value="Unassembled WGS sequence"/>
</dbReference>
<dbReference type="GO" id="GO:0032977">
    <property type="term" value="F:membrane insertase activity"/>
    <property type="evidence" value="ECO:0007669"/>
    <property type="project" value="InterPro"/>
</dbReference>
<evidence type="ECO:0000256" key="6">
    <source>
        <dbReference type="ARBA" id="ARBA00022927"/>
    </source>
</evidence>
<evidence type="ECO:0000256" key="3">
    <source>
        <dbReference type="ARBA" id="ARBA00022475"/>
    </source>
</evidence>
<dbReference type="EMBL" id="WNHB01000019">
    <property type="protein sequence ID" value="MTT32718.1"/>
    <property type="molecule type" value="Genomic_DNA"/>
</dbReference>
<dbReference type="PANTHER" id="PTHR12428:SF65">
    <property type="entry name" value="CYTOCHROME C OXIDASE ASSEMBLY PROTEIN COX18, MITOCHONDRIAL"/>
    <property type="match status" value="1"/>
</dbReference>
<evidence type="ECO:0000259" key="13">
    <source>
        <dbReference type="Pfam" id="PF02096"/>
    </source>
</evidence>
<dbReference type="RefSeq" id="WP_155220250.1">
    <property type="nucleotide sequence ID" value="NZ_WNHB01000019.1"/>
</dbReference>
<dbReference type="PROSITE" id="PS51257">
    <property type="entry name" value="PROKAR_LIPOPROTEIN"/>
    <property type="match status" value="1"/>
</dbReference>
<evidence type="ECO:0000256" key="9">
    <source>
        <dbReference type="ARBA" id="ARBA00023139"/>
    </source>
</evidence>
<comment type="similarity">
    <text evidence="12">Belongs to the OXA1/ALB3/YidC family. Type 2 subfamily.</text>
</comment>
<dbReference type="AlphaFoldDB" id="A0A6N8CSS7"/>
<evidence type="ECO:0000256" key="4">
    <source>
        <dbReference type="ARBA" id="ARBA00022692"/>
    </source>
</evidence>
<evidence type="ECO:0000313" key="15">
    <source>
        <dbReference type="Proteomes" id="UP000440978"/>
    </source>
</evidence>
<evidence type="ECO:0000313" key="14">
    <source>
        <dbReference type="EMBL" id="MTT32718.1"/>
    </source>
</evidence>
<dbReference type="OrthoDB" id="9780552at2"/>
<keyword evidence="2 12" id="KW-0813">Transport</keyword>
<evidence type="ECO:0000256" key="11">
    <source>
        <dbReference type="ARBA" id="ARBA00023288"/>
    </source>
</evidence>
<evidence type="ECO:0000256" key="8">
    <source>
        <dbReference type="ARBA" id="ARBA00023136"/>
    </source>
</evidence>
<reference evidence="14 15" key="1">
    <citation type="submission" date="2019-11" db="EMBL/GenBank/DDBJ databases">
        <title>Terrilactibacillus tamarindus sp. nov. BCM23-1 isolated from bark of Tamarindus indica.</title>
        <authorList>
            <person name="Kingkaew E."/>
            <person name="Tanasupawat S."/>
        </authorList>
    </citation>
    <scope>NUCLEOTIDE SEQUENCE [LARGE SCALE GENOMIC DNA]</scope>
    <source>
        <strain evidence="14 15">BCM23-1</strain>
    </source>
</reference>
<comment type="caution">
    <text evidence="14">The sequence shown here is derived from an EMBL/GenBank/DDBJ whole genome shotgun (WGS) entry which is preliminary data.</text>
</comment>
<dbReference type="HAMAP" id="MF_01811">
    <property type="entry name" value="YidC_type2"/>
    <property type="match status" value="1"/>
</dbReference>
<feature type="domain" description="Membrane insertase YidC/Oxa/ALB C-terminal" evidence="13">
    <location>
        <begin position="51"/>
        <end position="239"/>
    </location>
</feature>
<dbReference type="InterPro" id="IPR023060">
    <property type="entry name" value="YidC/YidC1/YidC2_Firmicutes"/>
</dbReference>
<keyword evidence="4 12" id="KW-0812">Transmembrane</keyword>
<dbReference type="InterPro" id="IPR047196">
    <property type="entry name" value="YidC_ALB_C"/>
</dbReference>
<accession>A0A6N8CSS7</accession>
<keyword evidence="9" id="KW-0564">Palmitate</keyword>
<dbReference type="GO" id="GO:0015031">
    <property type="term" value="P:protein transport"/>
    <property type="evidence" value="ECO:0007669"/>
    <property type="project" value="UniProtKB-KW"/>
</dbReference>
<evidence type="ECO:0000256" key="1">
    <source>
        <dbReference type="ARBA" id="ARBA00004651"/>
    </source>
</evidence>
<keyword evidence="10 12" id="KW-0143">Chaperone</keyword>
<dbReference type="GO" id="GO:0005886">
    <property type="term" value="C:plasma membrane"/>
    <property type="evidence" value="ECO:0007669"/>
    <property type="project" value="UniProtKB-SubCell"/>
</dbReference>
<evidence type="ECO:0000256" key="12">
    <source>
        <dbReference type="HAMAP-Rule" id="MF_01811"/>
    </source>
</evidence>
<evidence type="ECO:0000256" key="7">
    <source>
        <dbReference type="ARBA" id="ARBA00022989"/>
    </source>
</evidence>
<protein>
    <recommendedName>
        <fullName evidence="12">Membrane protein insertase YidC</fullName>
    </recommendedName>
    <alternativeName>
        <fullName evidence="12">Foldase YidC</fullName>
    </alternativeName>
    <alternativeName>
        <fullName evidence="12">Membrane integrase YidC</fullName>
    </alternativeName>
    <alternativeName>
        <fullName evidence="12">Membrane protein YidC</fullName>
    </alternativeName>
</protein>
<feature type="transmembrane region" description="Helical" evidence="12">
    <location>
        <begin position="159"/>
        <end position="180"/>
    </location>
</feature>
<keyword evidence="6 12" id="KW-0653">Protein transport</keyword>
<gene>
    <name evidence="12 14" type="primary">yidC</name>
    <name evidence="14" type="ORF">GMB86_11945</name>
</gene>
<sequence length="252" mass="28536">MKKIIIFVGLLSMILLLSGCQMNVGSGFHHYIVEPFASLIHLTATLFSGSYGIAIIVLTLIIRLVLAPLMIKQMINQNEMREKMERVKPEMQDIQAKIKQSKDTKEQRELQQDMMALYKKHGINPLSIGCLPILIQMPILSAFYFAIRGSHAIASHTFLWFSLGGPSLVLTILAGIIYYVQFRVQQTMMTVQPEQGQTMKMMGFMSPLMIVMFSFNSPAALPLYWIVGGAFLIVQTYVTKWIITRQKQTAEI</sequence>
<keyword evidence="15" id="KW-1185">Reference proteome</keyword>
<feature type="transmembrane region" description="Helical" evidence="12">
    <location>
        <begin position="46"/>
        <end position="71"/>
    </location>
</feature>
<dbReference type="GO" id="GO:0051205">
    <property type="term" value="P:protein insertion into membrane"/>
    <property type="evidence" value="ECO:0007669"/>
    <property type="project" value="TreeGrafter"/>
</dbReference>
<dbReference type="InterPro" id="IPR001708">
    <property type="entry name" value="YidC/ALB3/OXA1/COX18"/>
</dbReference>
<keyword evidence="11 12" id="KW-0449">Lipoprotein</keyword>
<keyword evidence="8 12" id="KW-0472">Membrane</keyword>
<proteinExistence type="inferred from homology"/>
<keyword evidence="5 12" id="KW-0732">Signal</keyword>
<dbReference type="NCBIfam" id="TIGR03592">
    <property type="entry name" value="yidC_oxa1_cterm"/>
    <property type="match status" value="1"/>
</dbReference>
<keyword evidence="7 12" id="KW-1133">Transmembrane helix</keyword>
<dbReference type="Pfam" id="PF02096">
    <property type="entry name" value="60KD_IMP"/>
    <property type="match status" value="1"/>
</dbReference>
<dbReference type="PANTHER" id="PTHR12428">
    <property type="entry name" value="OXA1"/>
    <property type="match status" value="1"/>
</dbReference>
<comment type="subcellular location">
    <subcellularLocation>
        <location evidence="1 12">Cell membrane</location>
        <topology evidence="1 12">Multi-pass membrane protein</topology>
    </subcellularLocation>
</comment>
<evidence type="ECO:0000256" key="5">
    <source>
        <dbReference type="ARBA" id="ARBA00022729"/>
    </source>
</evidence>